<feature type="domain" description="Methyltransferase type 11" evidence="1">
    <location>
        <begin position="59"/>
        <end position="151"/>
    </location>
</feature>
<comment type="caution">
    <text evidence="2">The sequence shown here is derived from an EMBL/GenBank/DDBJ whole genome shotgun (WGS) entry which is preliminary data.</text>
</comment>
<dbReference type="OrthoDB" id="5449367at2"/>
<dbReference type="EMBL" id="SLXP01000003">
    <property type="protein sequence ID" value="TCP42370.1"/>
    <property type="molecule type" value="Genomic_DNA"/>
</dbReference>
<dbReference type="GO" id="GO:0008757">
    <property type="term" value="F:S-adenosylmethionine-dependent methyltransferase activity"/>
    <property type="evidence" value="ECO:0007669"/>
    <property type="project" value="InterPro"/>
</dbReference>
<dbReference type="CDD" id="cd02440">
    <property type="entry name" value="AdoMet_MTases"/>
    <property type="match status" value="1"/>
</dbReference>
<keyword evidence="3" id="KW-1185">Reference proteome</keyword>
<name>A0A4R2Q1K0_9RHOB</name>
<dbReference type="PANTHER" id="PTHR43591">
    <property type="entry name" value="METHYLTRANSFERASE"/>
    <property type="match status" value="1"/>
</dbReference>
<dbReference type="InterPro" id="IPR013216">
    <property type="entry name" value="Methyltransf_11"/>
</dbReference>
<dbReference type="RefSeq" id="WP_132461501.1">
    <property type="nucleotide sequence ID" value="NZ_SLXP01000003.1"/>
</dbReference>
<dbReference type="GO" id="GO:0032259">
    <property type="term" value="P:methylation"/>
    <property type="evidence" value="ECO:0007669"/>
    <property type="project" value="UniProtKB-KW"/>
</dbReference>
<evidence type="ECO:0000259" key="1">
    <source>
        <dbReference type="Pfam" id="PF08241"/>
    </source>
</evidence>
<keyword evidence="2" id="KW-0489">Methyltransferase</keyword>
<reference evidence="2 3" key="1">
    <citation type="submission" date="2019-03" db="EMBL/GenBank/DDBJ databases">
        <title>Genomic Encyclopedia of Type Strains, Phase IV (KMG-IV): sequencing the most valuable type-strain genomes for metagenomic binning, comparative biology and taxonomic classification.</title>
        <authorList>
            <person name="Goeker M."/>
        </authorList>
    </citation>
    <scope>NUCLEOTIDE SEQUENCE [LARGE SCALE GENOMIC DNA]</scope>
    <source>
        <strain evidence="2 3">DSM 18063</strain>
    </source>
</reference>
<gene>
    <name evidence="2" type="ORF">EV662_103278</name>
</gene>
<dbReference type="AlphaFoldDB" id="A0A4R2Q1K0"/>
<evidence type="ECO:0000313" key="2">
    <source>
        <dbReference type="EMBL" id="TCP42370.1"/>
    </source>
</evidence>
<evidence type="ECO:0000313" key="3">
    <source>
        <dbReference type="Proteomes" id="UP000294835"/>
    </source>
</evidence>
<accession>A0A4R2Q1K0</accession>
<dbReference type="Proteomes" id="UP000294835">
    <property type="component" value="Unassembled WGS sequence"/>
</dbReference>
<dbReference type="SUPFAM" id="SSF53335">
    <property type="entry name" value="S-adenosyl-L-methionine-dependent methyltransferases"/>
    <property type="match status" value="1"/>
</dbReference>
<proteinExistence type="predicted"/>
<dbReference type="Pfam" id="PF08241">
    <property type="entry name" value="Methyltransf_11"/>
    <property type="match status" value="1"/>
</dbReference>
<keyword evidence="2" id="KW-0808">Transferase</keyword>
<organism evidence="2 3">
    <name type="scientific">Rhodovulum marinum</name>
    <dbReference type="NCBI Taxonomy" id="320662"/>
    <lineage>
        <taxon>Bacteria</taxon>
        <taxon>Pseudomonadati</taxon>
        <taxon>Pseudomonadota</taxon>
        <taxon>Alphaproteobacteria</taxon>
        <taxon>Rhodobacterales</taxon>
        <taxon>Paracoccaceae</taxon>
        <taxon>Rhodovulum</taxon>
    </lineage>
</organism>
<dbReference type="Gene3D" id="3.40.50.150">
    <property type="entry name" value="Vaccinia Virus protein VP39"/>
    <property type="match status" value="1"/>
</dbReference>
<protein>
    <submittedName>
        <fullName evidence="2">Methyltransferase family protein</fullName>
    </submittedName>
</protein>
<sequence>MAETVQPEFDAYRDTYVATVEQSFRFSGLSHGFFQESKALMIRDLLALRLADRPEPRLLDVGCGIGTLHPLLSEFFPSIHGVDVSGESIARAKLENPGNLYDVYDGKRLPFATDSFDMALSTCVMHHVPVEHRTGFMAELTRVVSPGGMVCLIEHNPVNPGTRISVARCPFDADAVLLRGRKMRGYMRSAGMVEVAIRNFVFFPTNRPMFRALERRLHWLPLGAQYAAIGRVE</sequence>
<dbReference type="InterPro" id="IPR029063">
    <property type="entry name" value="SAM-dependent_MTases_sf"/>
</dbReference>